<dbReference type="Proteomes" id="UP000789860">
    <property type="component" value="Unassembled WGS sequence"/>
</dbReference>
<protein>
    <submittedName>
        <fullName evidence="1">9821_t:CDS:1</fullName>
    </submittedName>
</protein>
<keyword evidence="2" id="KW-1185">Reference proteome</keyword>
<evidence type="ECO:0000313" key="2">
    <source>
        <dbReference type="Proteomes" id="UP000789860"/>
    </source>
</evidence>
<evidence type="ECO:0000313" key="1">
    <source>
        <dbReference type="EMBL" id="CAG8565169.1"/>
    </source>
</evidence>
<accession>A0ACA9M3N2</accession>
<name>A0ACA9M3N2_9GLOM</name>
<proteinExistence type="predicted"/>
<comment type="caution">
    <text evidence="1">The sequence shown here is derived from an EMBL/GenBank/DDBJ whole genome shotgun (WGS) entry which is preliminary data.</text>
</comment>
<feature type="non-terminal residue" evidence="1">
    <location>
        <position position="110"/>
    </location>
</feature>
<reference evidence="1" key="1">
    <citation type="submission" date="2021-06" db="EMBL/GenBank/DDBJ databases">
        <authorList>
            <person name="Kallberg Y."/>
            <person name="Tangrot J."/>
            <person name="Rosling A."/>
        </authorList>
    </citation>
    <scope>NUCLEOTIDE SEQUENCE</scope>
    <source>
        <strain evidence="1">AU212A</strain>
    </source>
</reference>
<sequence>MCDNNKPDQKRGHHIIPPGYPNNSLSVALQLPRSLKLKTIALNELAIDRNGARTVICCNFNINEPTERCQQFGFCYNEEKSRGNLSESIFDELNKFPTKKNQNPDNIIDW</sequence>
<organism evidence="1 2">
    <name type="scientific">Scutellospora calospora</name>
    <dbReference type="NCBI Taxonomy" id="85575"/>
    <lineage>
        <taxon>Eukaryota</taxon>
        <taxon>Fungi</taxon>
        <taxon>Fungi incertae sedis</taxon>
        <taxon>Mucoromycota</taxon>
        <taxon>Glomeromycotina</taxon>
        <taxon>Glomeromycetes</taxon>
        <taxon>Diversisporales</taxon>
        <taxon>Gigasporaceae</taxon>
        <taxon>Scutellospora</taxon>
    </lineage>
</organism>
<dbReference type="EMBL" id="CAJVPM010009567">
    <property type="protein sequence ID" value="CAG8565169.1"/>
    <property type="molecule type" value="Genomic_DNA"/>
</dbReference>
<gene>
    <name evidence="1" type="ORF">SCALOS_LOCUS5650</name>
</gene>